<reference evidence="1 2" key="1">
    <citation type="journal article" date="2014" name="Genome Announc.">
        <title>Draft Genome Sequence of Amycolatopsis lurida NRRL 2430, Producer of the Glycopeptide Family Antibiotic Ristocetin.</title>
        <authorList>
            <person name="Kwun M.J."/>
            <person name="Hong H.J."/>
        </authorList>
    </citation>
    <scope>NUCLEOTIDE SEQUENCE [LARGE SCALE GENOMIC DNA]</scope>
    <source>
        <strain evidence="1 2">NRRL 2430</strain>
    </source>
</reference>
<name>A0A2P2FWE1_AMYLU</name>
<dbReference type="EMBL" id="JFBM01000008">
    <property type="protein sequence ID" value="KFU80995.1"/>
    <property type="molecule type" value="Genomic_DNA"/>
</dbReference>
<dbReference type="RefSeq" id="WP_034309441.1">
    <property type="nucleotide sequence ID" value="NZ_JFBM01000008.1"/>
</dbReference>
<comment type="caution">
    <text evidence="1">The sequence shown here is derived from an EMBL/GenBank/DDBJ whole genome shotgun (WGS) entry which is preliminary data.</text>
</comment>
<keyword evidence="2" id="KW-1185">Reference proteome</keyword>
<protein>
    <submittedName>
        <fullName evidence="1">Uncharacterized protein</fullName>
    </submittedName>
</protein>
<organism evidence="1 2">
    <name type="scientific">Amycolatopsis lurida NRRL 2430</name>
    <dbReference type="NCBI Taxonomy" id="1460371"/>
    <lineage>
        <taxon>Bacteria</taxon>
        <taxon>Bacillati</taxon>
        <taxon>Actinomycetota</taxon>
        <taxon>Actinomycetes</taxon>
        <taxon>Pseudonocardiales</taxon>
        <taxon>Pseudonocardiaceae</taxon>
        <taxon>Amycolatopsis</taxon>
    </lineage>
</organism>
<accession>A0A2P2FWE1</accession>
<dbReference type="Proteomes" id="UP000256220">
    <property type="component" value="Unassembled WGS sequence"/>
</dbReference>
<gene>
    <name evidence="1" type="ORF">BB31_11470</name>
</gene>
<evidence type="ECO:0000313" key="2">
    <source>
        <dbReference type="Proteomes" id="UP000256220"/>
    </source>
</evidence>
<dbReference type="AlphaFoldDB" id="A0A2P2FWE1"/>
<evidence type="ECO:0000313" key="1">
    <source>
        <dbReference type="EMBL" id="KFU80995.1"/>
    </source>
</evidence>
<proteinExistence type="predicted"/>
<sequence>MTTDPAPSIADAAHELRERFARTMYERAVPGGNWADVVDGHTHRHVGLITIAAEAAVDVYNADMAPTLAVLVEALDNVNTGNAQLLAADGLLETLFGYLANGQRGQLVGEAARRTGWISQRRIDELGERLRAWRASWAPTGSAVS</sequence>